<accession>A0A0L0C4P4</accession>
<organism evidence="1 2">
    <name type="scientific">Lucilia cuprina</name>
    <name type="common">Green bottle fly</name>
    <name type="synonym">Australian sheep blowfly</name>
    <dbReference type="NCBI Taxonomy" id="7375"/>
    <lineage>
        <taxon>Eukaryota</taxon>
        <taxon>Metazoa</taxon>
        <taxon>Ecdysozoa</taxon>
        <taxon>Arthropoda</taxon>
        <taxon>Hexapoda</taxon>
        <taxon>Insecta</taxon>
        <taxon>Pterygota</taxon>
        <taxon>Neoptera</taxon>
        <taxon>Endopterygota</taxon>
        <taxon>Diptera</taxon>
        <taxon>Brachycera</taxon>
        <taxon>Muscomorpha</taxon>
        <taxon>Oestroidea</taxon>
        <taxon>Calliphoridae</taxon>
        <taxon>Luciliinae</taxon>
        <taxon>Lucilia</taxon>
    </lineage>
</organism>
<comment type="caution">
    <text evidence="1">The sequence shown here is derived from an EMBL/GenBank/DDBJ whole genome shotgun (WGS) entry which is preliminary data.</text>
</comment>
<gene>
    <name evidence="1" type="ORF">FF38_01098</name>
</gene>
<dbReference type="EMBL" id="JRES01000909">
    <property type="protein sequence ID" value="KNC27343.1"/>
    <property type="molecule type" value="Genomic_DNA"/>
</dbReference>
<dbReference type="Proteomes" id="UP000037069">
    <property type="component" value="Unassembled WGS sequence"/>
</dbReference>
<name>A0A0L0C4P4_LUCCU</name>
<keyword evidence="2" id="KW-1185">Reference proteome</keyword>
<proteinExistence type="predicted"/>
<protein>
    <submittedName>
        <fullName evidence="1">Uncharacterized protein</fullName>
    </submittedName>
</protein>
<evidence type="ECO:0000313" key="1">
    <source>
        <dbReference type="EMBL" id="KNC27343.1"/>
    </source>
</evidence>
<reference evidence="1 2" key="1">
    <citation type="journal article" date="2015" name="Nat. Commun.">
        <title>Lucilia cuprina genome unlocks parasitic fly biology to underpin future interventions.</title>
        <authorList>
            <person name="Anstead C.A."/>
            <person name="Korhonen P.K."/>
            <person name="Young N.D."/>
            <person name="Hall R.S."/>
            <person name="Jex A.R."/>
            <person name="Murali S.C."/>
            <person name="Hughes D.S."/>
            <person name="Lee S.F."/>
            <person name="Perry T."/>
            <person name="Stroehlein A.J."/>
            <person name="Ansell B.R."/>
            <person name="Breugelmans B."/>
            <person name="Hofmann A."/>
            <person name="Qu J."/>
            <person name="Dugan S."/>
            <person name="Lee S.L."/>
            <person name="Chao H."/>
            <person name="Dinh H."/>
            <person name="Han Y."/>
            <person name="Doddapaneni H.V."/>
            <person name="Worley K.C."/>
            <person name="Muzny D.M."/>
            <person name="Ioannidis P."/>
            <person name="Waterhouse R.M."/>
            <person name="Zdobnov E.M."/>
            <person name="James P.J."/>
            <person name="Bagnall N.H."/>
            <person name="Kotze A.C."/>
            <person name="Gibbs R.A."/>
            <person name="Richards S."/>
            <person name="Batterham P."/>
            <person name="Gasser R.B."/>
        </authorList>
    </citation>
    <scope>NUCLEOTIDE SEQUENCE [LARGE SCALE GENOMIC DNA]</scope>
    <source>
        <strain evidence="1 2">LS</strain>
        <tissue evidence="1">Full body</tissue>
    </source>
</reference>
<dbReference type="AlphaFoldDB" id="A0A0L0C4P4"/>
<sequence length="79" mass="9434">MAPYYTNEEYIKATLLNGFVPPEAFVYLDESNYIQNTNGIQIFYHYYRRANIKAFNYNEEINPSNFRHDTSLIYSSFEV</sequence>
<evidence type="ECO:0000313" key="2">
    <source>
        <dbReference type="Proteomes" id="UP000037069"/>
    </source>
</evidence>